<gene>
    <name evidence="2" type="ORF">POCULU_LOCUS5323</name>
</gene>
<evidence type="ECO:0000313" key="2">
    <source>
        <dbReference type="EMBL" id="CAG8557131.1"/>
    </source>
</evidence>
<dbReference type="Proteomes" id="UP000789572">
    <property type="component" value="Unassembled WGS sequence"/>
</dbReference>
<reference evidence="2" key="1">
    <citation type="submission" date="2021-06" db="EMBL/GenBank/DDBJ databases">
        <authorList>
            <person name="Kallberg Y."/>
            <person name="Tangrot J."/>
            <person name="Rosling A."/>
        </authorList>
    </citation>
    <scope>NUCLEOTIDE SEQUENCE</scope>
    <source>
        <strain evidence="2">IA702</strain>
    </source>
</reference>
<feature type="compositionally biased region" description="Basic and acidic residues" evidence="1">
    <location>
        <begin position="1"/>
        <end position="11"/>
    </location>
</feature>
<organism evidence="2 3">
    <name type="scientific">Paraglomus occultum</name>
    <dbReference type="NCBI Taxonomy" id="144539"/>
    <lineage>
        <taxon>Eukaryota</taxon>
        <taxon>Fungi</taxon>
        <taxon>Fungi incertae sedis</taxon>
        <taxon>Mucoromycota</taxon>
        <taxon>Glomeromycotina</taxon>
        <taxon>Glomeromycetes</taxon>
        <taxon>Paraglomerales</taxon>
        <taxon>Paraglomeraceae</taxon>
        <taxon>Paraglomus</taxon>
    </lineage>
</organism>
<sequence>MSNLIPKDEPSNLRPVKQRKPKNSFMNFLQDFRETHSHSFPNQKSLIRHATTVWNDPKFDRRAYEGLSEFERICFDSITKKHKKMK</sequence>
<dbReference type="SUPFAM" id="SSF47095">
    <property type="entry name" value="HMG-box"/>
    <property type="match status" value="1"/>
</dbReference>
<feature type="non-terminal residue" evidence="2">
    <location>
        <position position="86"/>
    </location>
</feature>
<protein>
    <submittedName>
        <fullName evidence="2">1415_t:CDS:1</fullName>
    </submittedName>
</protein>
<comment type="caution">
    <text evidence="2">The sequence shown here is derived from an EMBL/GenBank/DDBJ whole genome shotgun (WGS) entry which is preliminary data.</text>
</comment>
<dbReference type="InterPro" id="IPR036910">
    <property type="entry name" value="HMG_box_dom_sf"/>
</dbReference>
<accession>A0A9N9B8J6</accession>
<dbReference type="AlphaFoldDB" id="A0A9N9B8J6"/>
<proteinExistence type="predicted"/>
<feature type="region of interest" description="Disordered" evidence="1">
    <location>
        <begin position="1"/>
        <end position="20"/>
    </location>
</feature>
<evidence type="ECO:0000256" key="1">
    <source>
        <dbReference type="SAM" id="MobiDB-lite"/>
    </source>
</evidence>
<name>A0A9N9B8J6_9GLOM</name>
<evidence type="ECO:0000313" key="3">
    <source>
        <dbReference type="Proteomes" id="UP000789572"/>
    </source>
</evidence>
<keyword evidence="3" id="KW-1185">Reference proteome</keyword>
<dbReference type="EMBL" id="CAJVPJ010000798">
    <property type="protein sequence ID" value="CAG8557131.1"/>
    <property type="molecule type" value="Genomic_DNA"/>
</dbReference>